<evidence type="ECO:0000256" key="8">
    <source>
        <dbReference type="ARBA" id="ARBA00023136"/>
    </source>
</evidence>
<feature type="transmembrane region" description="Helical" evidence="9">
    <location>
        <begin position="350"/>
        <end position="372"/>
    </location>
</feature>
<protein>
    <submittedName>
        <fullName evidence="10">Transporter</fullName>
    </submittedName>
</protein>
<evidence type="ECO:0000256" key="6">
    <source>
        <dbReference type="ARBA" id="ARBA00022847"/>
    </source>
</evidence>
<keyword evidence="4 9" id="KW-1003">Cell membrane</keyword>
<reference evidence="10" key="1">
    <citation type="journal article" date="2014" name="Int. J. Syst. Evol. Microbiol.">
        <title>Complete genome sequence of Corynebacterium casei LMG S-19264T (=DSM 44701T), isolated from a smear-ripened cheese.</title>
        <authorList>
            <consortium name="US DOE Joint Genome Institute (JGI-PGF)"/>
            <person name="Walter F."/>
            <person name="Albersmeier A."/>
            <person name="Kalinowski J."/>
            <person name="Ruckert C."/>
        </authorList>
    </citation>
    <scope>NUCLEOTIDE SEQUENCE</scope>
    <source>
        <strain evidence="10">CGMCC 1.14988</strain>
    </source>
</reference>
<feature type="transmembrane region" description="Helical" evidence="9">
    <location>
        <begin position="210"/>
        <end position="231"/>
    </location>
</feature>
<organism evidence="10 11">
    <name type="scientific">Egicoccus halophilus</name>
    <dbReference type="NCBI Taxonomy" id="1670830"/>
    <lineage>
        <taxon>Bacteria</taxon>
        <taxon>Bacillati</taxon>
        <taxon>Actinomycetota</taxon>
        <taxon>Nitriliruptoria</taxon>
        <taxon>Egicoccales</taxon>
        <taxon>Egicoccaceae</taxon>
        <taxon>Egicoccus</taxon>
    </lineage>
</organism>
<dbReference type="GO" id="GO:0005886">
    <property type="term" value="C:plasma membrane"/>
    <property type="evidence" value="ECO:0007669"/>
    <property type="project" value="UniProtKB-SubCell"/>
</dbReference>
<comment type="similarity">
    <text evidence="2 9">Belongs to the alanine or glycine:cation symporter (AGCS) (TC 2.A.25) family.</text>
</comment>
<dbReference type="Pfam" id="PF01235">
    <property type="entry name" value="Na_Ala_symp"/>
    <property type="match status" value="1"/>
</dbReference>
<comment type="subcellular location">
    <subcellularLocation>
        <location evidence="1 9">Cell membrane</location>
        <topology evidence="1 9">Multi-pass membrane protein</topology>
    </subcellularLocation>
</comment>
<sequence length="465" mass="48314">MSDALGTISDFVWGPWLLIPLLLLTGLYLTVVLRGVQFHKLTYSLWLALVKRKEVGGEGDVTHYQALATALAATVGVGNIAGVATAIGIGGPGALFWMWLTGLVGMATKYAEAFLGVKYRRRDTAGEQSGGPMFYLRDGVGGSFGKVLGVAFAVFAAIAAFGIGNGAQANTVADVMLDEFGLATWITGLVLTVGAGVVLIGGIKSIGRFAAAFVPLMAVIYLVAATVVLAANAAEIPGALGMIFSDAFTGTAATGGFAGAALLTVIRMGVARGIFSNESGLGTGGIAAAAAQTTNPVRQALVSMTQTFLDTLVVVTFTGLTLVVTGVWTGEEEGATMTSAAFSQGLPGEWGSILVTISVAFFAFSTLLGWAYYGERNMDFLFGRKAVVPYRVVFIAVIFVGATADLDVVWTFSDIMNGLMALPNLIGLLLLSGLIARETRAYLSRPDWKDVDAPGTTTGGDRPRS</sequence>
<feature type="transmembrane region" description="Helical" evidence="9">
    <location>
        <begin position="183"/>
        <end position="203"/>
    </location>
</feature>
<evidence type="ECO:0000256" key="1">
    <source>
        <dbReference type="ARBA" id="ARBA00004651"/>
    </source>
</evidence>
<dbReference type="Proteomes" id="UP000650511">
    <property type="component" value="Unassembled WGS sequence"/>
</dbReference>
<dbReference type="GO" id="GO:0005283">
    <property type="term" value="F:amino acid:sodium symporter activity"/>
    <property type="evidence" value="ECO:0007669"/>
    <property type="project" value="InterPro"/>
</dbReference>
<keyword evidence="11" id="KW-1185">Reference proteome</keyword>
<feature type="transmembrane region" description="Helical" evidence="9">
    <location>
        <begin position="12"/>
        <end position="33"/>
    </location>
</feature>
<dbReference type="NCBIfam" id="TIGR00835">
    <property type="entry name" value="agcS"/>
    <property type="match status" value="1"/>
</dbReference>
<evidence type="ECO:0000256" key="7">
    <source>
        <dbReference type="ARBA" id="ARBA00022989"/>
    </source>
</evidence>
<evidence type="ECO:0000256" key="3">
    <source>
        <dbReference type="ARBA" id="ARBA00022448"/>
    </source>
</evidence>
<name>A0A8J3ABN8_9ACTN</name>
<evidence type="ECO:0000256" key="9">
    <source>
        <dbReference type="RuleBase" id="RU363064"/>
    </source>
</evidence>
<evidence type="ECO:0000313" key="10">
    <source>
        <dbReference type="EMBL" id="GGI07820.1"/>
    </source>
</evidence>
<keyword evidence="7 9" id="KW-1133">Transmembrane helix</keyword>
<keyword evidence="8 9" id="KW-0472">Membrane</keyword>
<gene>
    <name evidence="10" type="primary">agcS-1</name>
    <name evidence="10" type="ORF">GCM10011354_26000</name>
</gene>
<feature type="transmembrane region" description="Helical" evidence="9">
    <location>
        <begin position="392"/>
        <end position="412"/>
    </location>
</feature>
<dbReference type="PRINTS" id="PR00175">
    <property type="entry name" value="NAALASMPORT"/>
</dbReference>
<dbReference type="FunFam" id="1.20.1740.10:FF:000004">
    <property type="entry name" value="Sodium:alanine symporter family protein"/>
    <property type="match status" value="1"/>
</dbReference>
<evidence type="ECO:0000256" key="2">
    <source>
        <dbReference type="ARBA" id="ARBA00009261"/>
    </source>
</evidence>
<feature type="transmembrane region" description="Helical" evidence="9">
    <location>
        <begin position="66"/>
        <end position="89"/>
    </location>
</feature>
<feature type="transmembrane region" description="Helical" evidence="9">
    <location>
        <begin position="143"/>
        <end position="163"/>
    </location>
</feature>
<dbReference type="EMBL" id="BMHA01000009">
    <property type="protein sequence ID" value="GGI07820.1"/>
    <property type="molecule type" value="Genomic_DNA"/>
</dbReference>
<keyword evidence="5 9" id="KW-0812">Transmembrane</keyword>
<feature type="transmembrane region" description="Helical" evidence="9">
    <location>
        <begin position="243"/>
        <end position="266"/>
    </location>
</feature>
<keyword evidence="6 9" id="KW-0769">Symport</keyword>
<dbReference type="AlphaFoldDB" id="A0A8J3ABN8"/>
<feature type="transmembrane region" description="Helical" evidence="9">
    <location>
        <begin position="308"/>
        <end position="330"/>
    </location>
</feature>
<reference evidence="10" key="2">
    <citation type="submission" date="2020-09" db="EMBL/GenBank/DDBJ databases">
        <authorList>
            <person name="Sun Q."/>
            <person name="Zhou Y."/>
        </authorList>
    </citation>
    <scope>NUCLEOTIDE SEQUENCE</scope>
    <source>
        <strain evidence="10">CGMCC 1.14988</strain>
    </source>
</reference>
<dbReference type="Gene3D" id="1.20.1740.10">
    <property type="entry name" value="Amino acid/polyamine transporter I"/>
    <property type="match status" value="1"/>
</dbReference>
<comment type="caution">
    <text evidence="10">The sequence shown here is derived from an EMBL/GenBank/DDBJ whole genome shotgun (WGS) entry which is preliminary data.</text>
</comment>
<dbReference type="OrthoDB" id="9806926at2"/>
<evidence type="ECO:0000256" key="4">
    <source>
        <dbReference type="ARBA" id="ARBA00022475"/>
    </source>
</evidence>
<evidence type="ECO:0000256" key="5">
    <source>
        <dbReference type="ARBA" id="ARBA00022692"/>
    </source>
</evidence>
<dbReference type="RefSeq" id="WP_130651053.1">
    <property type="nucleotide sequence ID" value="NZ_BMHA01000009.1"/>
</dbReference>
<evidence type="ECO:0000313" key="11">
    <source>
        <dbReference type="Proteomes" id="UP000650511"/>
    </source>
</evidence>
<feature type="transmembrane region" description="Helical" evidence="9">
    <location>
        <begin position="418"/>
        <end position="436"/>
    </location>
</feature>
<accession>A0A8J3ABN8</accession>
<feature type="transmembrane region" description="Helical" evidence="9">
    <location>
        <begin position="95"/>
        <end position="115"/>
    </location>
</feature>
<dbReference type="InterPro" id="IPR001463">
    <property type="entry name" value="Na/Ala_symport"/>
</dbReference>
<keyword evidence="3 9" id="KW-0813">Transport</keyword>
<proteinExistence type="inferred from homology"/>
<dbReference type="PANTHER" id="PTHR30330">
    <property type="entry name" value="AGSS FAMILY TRANSPORTER, SODIUM-ALANINE"/>
    <property type="match status" value="1"/>
</dbReference>
<dbReference type="PANTHER" id="PTHR30330:SF3">
    <property type="entry name" value="TRANSCRIPTIONAL REGULATOR, LRP FAMILY"/>
    <property type="match status" value="1"/>
</dbReference>